<dbReference type="Pfam" id="PF22653">
    <property type="entry name" value="DUF7007"/>
    <property type="match status" value="1"/>
</dbReference>
<keyword evidence="2" id="KW-0614">Plasmid</keyword>
<dbReference type="EMBL" id="CP067423">
    <property type="protein sequence ID" value="QQP93924.1"/>
    <property type="molecule type" value="Genomic_DNA"/>
</dbReference>
<protein>
    <recommendedName>
        <fullName evidence="1">DUF7007 domain-containing protein</fullName>
    </recommendedName>
</protein>
<dbReference type="Proteomes" id="UP000595197">
    <property type="component" value="Plasmid pTT6-3"/>
</dbReference>
<keyword evidence="3" id="KW-1185">Reference proteome</keyword>
<dbReference type="RefSeq" id="WP_154386593.1">
    <property type="nucleotide sequence ID" value="NZ_CP067423.1"/>
</dbReference>
<reference evidence="2" key="1">
    <citation type="submission" date="2021-02" db="EMBL/GenBank/DDBJ databases">
        <title>Skermanella TT6 skin isolate.</title>
        <authorList>
            <person name="Lee K."/>
            <person name="Ganzorig M."/>
        </authorList>
    </citation>
    <scope>NUCLEOTIDE SEQUENCE</scope>
    <source>
        <strain evidence="2">TT6</strain>
    </source>
</reference>
<evidence type="ECO:0000313" key="2">
    <source>
        <dbReference type="EMBL" id="QQP93924.1"/>
    </source>
</evidence>
<evidence type="ECO:0000259" key="1">
    <source>
        <dbReference type="Pfam" id="PF22653"/>
    </source>
</evidence>
<organism evidence="2 3">
    <name type="scientific">Skermanella cutis</name>
    <dbReference type="NCBI Taxonomy" id="2775420"/>
    <lineage>
        <taxon>Bacteria</taxon>
        <taxon>Pseudomonadati</taxon>
        <taxon>Pseudomonadota</taxon>
        <taxon>Alphaproteobacteria</taxon>
        <taxon>Rhodospirillales</taxon>
        <taxon>Azospirillaceae</taxon>
        <taxon>Skermanella</taxon>
    </lineage>
</organism>
<name>A0ABX7BIL5_9PROT</name>
<sequence>MNATAQTEATIDNTSGFPEVYYGRTSDGLFAALVGENAFAMIPAYNGGRYLGHAWKLPLPISEWKQSSFYGHGGQLDGKAAFRARVEENARHQAQLRRLARRSIPARQATPWGLSDHATHYAEGVVCHSTPSHGGFHLDPDRNAHIHPLLRSADGFYEEDCCWAAVAQAFPDLFTDFEKRCAEETIRHWYPEAWPRSLTSTPKRLREAAS</sequence>
<gene>
    <name evidence="2" type="ORF">IGS68_34035</name>
</gene>
<accession>A0ABX7BIL5</accession>
<feature type="domain" description="DUF7007" evidence="1">
    <location>
        <begin position="106"/>
        <end position="197"/>
    </location>
</feature>
<geneLocation type="plasmid" evidence="2 3">
    <name>pTT6-3</name>
</geneLocation>
<evidence type="ECO:0000313" key="3">
    <source>
        <dbReference type="Proteomes" id="UP000595197"/>
    </source>
</evidence>
<dbReference type="InterPro" id="IPR054276">
    <property type="entry name" value="DUF7007"/>
</dbReference>
<proteinExistence type="predicted"/>